<dbReference type="AlphaFoldDB" id="A0A0D8FUG6"/>
<feature type="transmembrane region" description="Helical" evidence="1">
    <location>
        <begin position="37"/>
        <end position="59"/>
    </location>
</feature>
<comment type="caution">
    <text evidence="2">The sequence shown here is derived from an EMBL/GenBank/DDBJ whole genome shotgun (WGS) entry which is preliminary data.</text>
</comment>
<keyword evidence="1" id="KW-1133">Transmembrane helix</keyword>
<name>A0A0D8FUG6_9ACTN</name>
<keyword evidence="1" id="KW-0472">Membrane</keyword>
<dbReference type="STRING" id="1121877.FEAC_15280"/>
<keyword evidence="3" id="KW-1185">Reference proteome</keyword>
<reference evidence="2 3" key="1">
    <citation type="submission" date="2015-01" db="EMBL/GenBank/DDBJ databases">
        <title>Draft genome of the acidophilic iron oxidizer Ferrimicrobium acidiphilum strain T23.</title>
        <authorList>
            <person name="Poehlein A."/>
            <person name="Eisen S."/>
            <person name="Schloemann M."/>
            <person name="Johnson B.D."/>
            <person name="Daniel R."/>
            <person name="Muehling M."/>
        </authorList>
    </citation>
    <scope>NUCLEOTIDE SEQUENCE [LARGE SCALE GENOMIC DNA]</scope>
    <source>
        <strain evidence="2 3">T23</strain>
    </source>
</reference>
<dbReference type="EMBL" id="JXUW01000012">
    <property type="protein sequence ID" value="KJE76741.1"/>
    <property type="molecule type" value="Genomic_DNA"/>
</dbReference>
<organism evidence="2 3">
    <name type="scientific">Ferrimicrobium acidiphilum DSM 19497</name>
    <dbReference type="NCBI Taxonomy" id="1121877"/>
    <lineage>
        <taxon>Bacteria</taxon>
        <taxon>Bacillati</taxon>
        <taxon>Actinomycetota</taxon>
        <taxon>Acidimicrobiia</taxon>
        <taxon>Acidimicrobiales</taxon>
        <taxon>Acidimicrobiaceae</taxon>
        <taxon>Ferrimicrobium</taxon>
    </lineage>
</organism>
<evidence type="ECO:0000256" key="1">
    <source>
        <dbReference type="SAM" id="Phobius"/>
    </source>
</evidence>
<protein>
    <submittedName>
        <fullName evidence="2">Uncharacterized protein</fullName>
    </submittedName>
</protein>
<sequence length="61" mass="6783">MRIVELTIWAILAVAIMVTAIVAHIRGHRLSDVVASLRSRPIGALLLAVGWAWVGWHFLVR</sequence>
<accession>A0A0D8FUG6</accession>
<proteinExistence type="predicted"/>
<dbReference type="GeneID" id="78372710"/>
<evidence type="ECO:0000313" key="3">
    <source>
        <dbReference type="Proteomes" id="UP000032336"/>
    </source>
</evidence>
<dbReference type="Pfam" id="PF19684">
    <property type="entry name" value="DUF6186"/>
    <property type="match status" value="1"/>
</dbReference>
<dbReference type="RefSeq" id="WP_035389174.1">
    <property type="nucleotide sequence ID" value="NZ_JQKF01000010.1"/>
</dbReference>
<evidence type="ECO:0000313" key="2">
    <source>
        <dbReference type="EMBL" id="KJE76741.1"/>
    </source>
</evidence>
<gene>
    <name evidence="2" type="ORF">FEAC_15280</name>
</gene>
<feature type="transmembrane region" description="Helical" evidence="1">
    <location>
        <begin position="6"/>
        <end position="25"/>
    </location>
</feature>
<dbReference type="OrthoDB" id="4564350at2"/>
<dbReference type="Proteomes" id="UP000032336">
    <property type="component" value="Unassembled WGS sequence"/>
</dbReference>
<keyword evidence="1" id="KW-0812">Transmembrane</keyword>
<dbReference type="InterPro" id="IPR046177">
    <property type="entry name" value="DUF6186"/>
</dbReference>